<comment type="caution">
    <text evidence="4">The sequence shown here is derived from an EMBL/GenBank/DDBJ whole genome shotgun (WGS) entry which is preliminary data.</text>
</comment>
<dbReference type="Proteomes" id="UP001424459">
    <property type="component" value="Unassembled WGS sequence"/>
</dbReference>
<dbReference type="GO" id="GO:0016787">
    <property type="term" value="F:hydrolase activity"/>
    <property type="evidence" value="ECO:0007669"/>
    <property type="project" value="UniProtKB-KW"/>
</dbReference>
<dbReference type="InterPro" id="IPR049492">
    <property type="entry name" value="BD-FAE-like_dom"/>
</dbReference>
<feature type="chain" id="PRO_5047324021" evidence="2">
    <location>
        <begin position="27"/>
        <end position="334"/>
    </location>
</feature>
<dbReference type="InterPro" id="IPR029058">
    <property type="entry name" value="AB_hydrolase_fold"/>
</dbReference>
<keyword evidence="5" id="KW-1185">Reference proteome</keyword>
<feature type="signal peptide" evidence="2">
    <location>
        <begin position="1"/>
        <end position="26"/>
    </location>
</feature>
<reference evidence="5" key="1">
    <citation type="journal article" date="2019" name="Int. J. Syst. Evol. Microbiol.">
        <title>The Global Catalogue of Microorganisms (GCM) 10K type strain sequencing project: providing services to taxonomists for standard genome sequencing and annotation.</title>
        <authorList>
            <consortium name="The Broad Institute Genomics Platform"/>
            <consortium name="The Broad Institute Genome Sequencing Center for Infectious Disease"/>
            <person name="Wu L."/>
            <person name="Ma J."/>
        </authorList>
    </citation>
    <scope>NUCLEOTIDE SEQUENCE [LARGE SCALE GENOMIC DNA]</scope>
    <source>
        <strain evidence="5">JCM 17564</strain>
    </source>
</reference>
<gene>
    <name evidence="4" type="ORF">GCM10022281_04330</name>
</gene>
<evidence type="ECO:0000256" key="1">
    <source>
        <dbReference type="ARBA" id="ARBA00022801"/>
    </source>
</evidence>
<evidence type="ECO:0000313" key="4">
    <source>
        <dbReference type="EMBL" id="GAA4028515.1"/>
    </source>
</evidence>
<dbReference type="SUPFAM" id="SSF53474">
    <property type="entry name" value="alpha/beta-Hydrolases"/>
    <property type="match status" value="1"/>
</dbReference>
<dbReference type="EMBL" id="BAABBR010000001">
    <property type="protein sequence ID" value="GAA4028515.1"/>
    <property type="molecule type" value="Genomic_DNA"/>
</dbReference>
<dbReference type="RefSeq" id="WP_344695339.1">
    <property type="nucleotide sequence ID" value="NZ_BAABBR010000001.1"/>
</dbReference>
<dbReference type="PANTHER" id="PTHR48081:SF33">
    <property type="entry name" value="KYNURENINE FORMAMIDASE"/>
    <property type="match status" value="1"/>
</dbReference>
<dbReference type="PANTHER" id="PTHR48081">
    <property type="entry name" value="AB HYDROLASE SUPERFAMILY PROTEIN C4A8.06C"/>
    <property type="match status" value="1"/>
</dbReference>
<feature type="domain" description="BD-FAE-like" evidence="3">
    <location>
        <begin position="97"/>
        <end position="199"/>
    </location>
</feature>
<organism evidence="4 5">
    <name type="scientific">Sphingomonas rosea</name>
    <dbReference type="NCBI Taxonomy" id="335605"/>
    <lineage>
        <taxon>Bacteria</taxon>
        <taxon>Pseudomonadati</taxon>
        <taxon>Pseudomonadota</taxon>
        <taxon>Alphaproteobacteria</taxon>
        <taxon>Sphingomonadales</taxon>
        <taxon>Sphingomonadaceae</taxon>
        <taxon>Sphingomonas</taxon>
    </lineage>
</organism>
<accession>A0ABP7TN17</accession>
<proteinExistence type="predicted"/>
<dbReference type="Gene3D" id="3.40.50.1820">
    <property type="entry name" value="alpha/beta hydrolase"/>
    <property type="match status" value="1"/>
</dbReference>
<evidence type="ECO:0000313" key="5">
    <source>
        <dbReference type="Proteomes" id="UP001424459"/>
    </source>
</evidence>
<dbReference type="InterPro" id="IPR050300">
    <property type="entry name" value="GDXG_lipolytic_enzyme"/>
</dbReference>
<sequence>MGISRTKAGAAILATSALIASHGAWAQMAGRLPAECRTPELRQCLLAGDNRRACLMAAMQKMPDNCRKAMSDGAAARSPLPAGWRELSYGSDSRQTLDLVMPASVGGKAPAILFVHGGGWSIGDKRNGGDTKGKHYTAAGWAFASTNYRLVPQATVEQQAADVAAAIALLRRQPGIDPDRIVIMGHSAGAHLAALVATDPTYLKAAGVPMGAVRGVVLLDGAGYDIAAQMAAPRNPVETMYVQAFGTDRGRQQALSPTFHAGAPNAANWLILPVARRADSVAQSQQLAAALRKAGAAATVAPQEGKSHATINREMGTPGDAATAAVDAFLTRLR</sequence>
<evidence type="ECO:0000259" key="3">
    <source>
        <dbReference type="Pfam" id="PF20434"/>
    </source>
</evidence>
<name>A0ABP7TN17_9SPHN</name>
<keyword evidence="2" id="KW-0732">Signal</keyword>
<keyword evidence="1 4" id="KW-0378">Hydrolase</keyword>
<evidence type="ECO:0000256" key="2">
    <source>
        <dbReference type="SAM" id="SignalP"/>
    </source>
</evidence>
<protein>
    <submittedName>
        <fullName evidence="4">Alpha/beta hydrolase</fullName>
    </submittedName>
</protein>
<dbReference type="Pfam" id="PF20434">
    <property type="entry name" value="BD-FAE"/>
    <property type="match status" value="1"/>
</dbReference>